<dbReference type="AlphaFoldDB" id="A0A1I5HWS2"/>
<gene>
    <name evidence="2" type="ORF">SAMN04489757_13616</name>
</gene>
<evidence type="ECO:0000256" key="1">
    <source>
        <dbReference type="SAM" id="Phobius"/>
    </source>
</evidence>
<feature type="transmembrane region" description="Helical" evidence="1">
    <location>
        <begin position="6"/>
        <end position="23"/>
    </location>
</feature>
<dbReference type="EMBL" id="FOWD01000036">
    <property type="protein sequence ID" value="SFO52747.1"/>
    <property type="molecule type" value="Genomic_DNA"/>
</dbReference>
<keyword evidence="1" id="KW-1133">Transmembrane helix</keyword>
<proteinExistence type="predicted"/>
<keyword evidence="1" id="KW-0812">Transmembrane</keyword>
<keyword evidence="3" id="KW-1185">Reference proteome</keyword>
<evidence type="ECO:0000313" key="2">
    <source>
        <dbReference type="EMBL" id="SFO52747.1"/>
    </source>
</evidence>
<dbReference type="Proteomes" id="UP000198806">
    <property type="component" value="Unassembled WGS sequence"/>
</dbReference>
<sequence>MILYIFGLIIIGYILYAVIAAAVKKGVKEALYYPNHLILLSIY</sequence>
<organism evidence="2 3">
    <name type="scientific">Anaerocolumna aminovalerica</name>
    <dbReference type="NCBI Taxonomy" id="1527"/>
    <lineage>
        <taxon>Bacteria</taxon>
        <taxon>Bacillati</taxon>
        <taxon>Bacillota</taxon>
        <taxon>Clostridia</taxon>
        <taxon>Lachnospirales</taxon>
        <taxon>Lachnospiraceae</taxon>
        <taxon>Anaerocolumna</taxon>
    </lineage>
</organism>
<name>A0A1I5HWS2_9FIRM</name>
<reference evidence="2 3" key="1">
    <citation type="submission" date="2016-10" db="EMBL/GenBank/DDBJ databases">
        <authorList>
            <person name="de Groot N.N."/>
        </authorList>
    </citation>
    <scope>NUCLEOTIDE SEQUENCE [LARGE SCALE GENOMIC DNA]</scope>
    <source>
        <strain evidence="2 3">DSM 1283</strain>
    </source>
</reference>
<evidence type="ECO:0000313" key="3">
    <source>
        <dbReference type="Proteomes" id="UP000198806"/>
    </source>
</evidence>
<accession>A0A1I5HWS2</accession>
<protein>
    <submittedName>
        <fullName evidence="2">Uncharacterized protein</fullName>
    </submittedName>
</protein>
<keyword evidence="1" id="KW-0472">Membrane</keyword>